<dbReference type="PANTHER" id="PTHR34185">
    <property type="entry name" value="DIADENYLATE CYCLASE"/>
    <property type="match status" value="1"/>
</dbReference>
<keyword evidence="5 10" id="KW-0548">Nucleotidyltransferase</keyword>
<dbReference type="InterPro" id="IPR014046">
    <property type="entry name" value="C-di-AMP_synthase"/>
</dbReference>
<comment type="subunit">
    <text evidence="10">Probably a homodimer.</text>
</comment>
<evidence type="ECO:0000256" key="8">
    <source>
        <dbReference type="ARBA" id="ARBA00022989"/>
    </source>
</evidence>
<feature type="compositionally biased region" description="Basic residues" evidence="11">
    <location>
        <begin position="285"/>
        <end position="297"/>
    </location>
</feature>
<keyword evidence="2 10" id="KW-1003">Cell membrane</keyword>
<keyword evidence="8 10" id="KW-1133">Transmembrane helix</keyword>
<dbReference type="InterPro" id="IPR036888">
    <property type="entry name" value="DNA_integrity_DisA_N_sf"/>
</dbReference>
<dbReference type="GO" id="GO:0005524">
    <property type="term" value="F:ATP binding"/>
    <property type="evidence" value="ECO:0007669"/>
    <property type="project" value="UniProtKB-UniRule"/>
</dbReference>
<reference evidence="13" key="1">
    <citation type="submission" date="2020-10" db="EMBL/GenBank/DDBJ databases">
        <authorList>
            <person name="Gilroy R."/>
        </authorList>
    </citation>
    <scope>NUCLEOTIDE SEQUENCE</scope>
    <source>
        <strain evidence="13">CHK184-25365</strain>
    </source>
</reference>
<dbReference type="InterPro" id="IPR050338">
    <property type="entry name" value="DisA"/>
</dbReference>
<accession>A0A9D1DBQ0</accession>
<keyword evidence="4 10" id="KW-0812">Transmembrane</keyword>
<comment type="function">
    <text evidence="10">Catalyzes the condensation of 2 ATP molecules into cyclic di-AMP (c-di-AMP), a second messenger used to regulate differing processes in different bacteria.</text>
</comment>
<gene>
    <name evidence="10" type="primary">dacA</name>
    <name evidence="13" type="ORF">IAB36_01280</name>
</gene>
<comment type="caution">
    <text evidence="10">Lacks conserved residue(s) required for the propagation of feature annotation.</text>
</comment>
<keyword evidence="7 10" id="KW-0067">ATP-binding</keyword>
<dbReference type="Gene3D" id="3.40.1700.10">
    <property type="entry name" value="DNA integrity scanning protein, DisA, N-terminal domain"/>
    <property type="match status" value="1"/>
</dbReference>
<evidence type="ECO:0000256" key="3">
    <source>
        <dbReference type="ARBA" id="ARBA00022679"/>
    </source>
</evidence>
<feature type="transmembrane region" description="Helical" evidence="10">
    <location>
        <begin position="20"/>
        <end position="38"/>
    </location>
</feature>
<evidence type="ECO:0000256" key="5">
    <source>
        <dbReference type="ARBA" id="ARBA00022695"/>
    </source>
</evidence>
<evidence type="ECO:0000256" key="2">
    <source>
        <dbReference type="ARBA" id="ARBA00022475"/>
    </source>
</evidence>
<organism evidence="13 14">
    <name type="scientific">Candidatus Egerieicola pullicola</name>
    <dbReference type="NCBI Taxonomy" id="2840775"/>
    <lineage>
        <taxon>Bacteria</taxon>
        <taxon>Bacillati</taxon>
        <taxon>Bacillota</taxon>
        <taxon>Clostridia</taxon>
        <taxon>Eubacteriales</taxon>
        <taxon>Oscillospiraceae</taxon>
        <taxon>Oscillospiraceae incertae sedis</taxon>
        <taxon>Candidatus Egerieicola</taxon>
    </lineage>
</organism>
<sequence>MGSFFQDTWLGLVSVVKNFNPIIDVLDILVISFIIYKGIQLVRETRAEQLLKGILLILVITLAAFLLNMKTLNFLMSNILQIGIFALIVLFQPEIRRALERLGRARMGNVFTAENARHAGEWEPVIPIIVSAVDRLSKTVTGALIVIERQIKLGEQIATGVILNATPSVELFGNIFYNKTPLHDGAVIMRDGQILAAACFLPKPQKEELIATHFGSRHRAAIGMSEVSDAIVIVVSEETGTVSVVVDGKMERGFDSARLTRYLQANLIGSGENDKSVRDTVVNRLLRKGKKPKRKKNPKQEEKDG</sequence>
<feature type="transmembrane region" description="Helical" evidence="10">
    <location>
        <begin position="74"/>
        <end position="91"/>
    </location>
</feature>
<comment type="caution">
    <text evidence="13">The sequence shown here is derived from an EMBL/GenBank/DDBJ whole genome shotgun (WGS) entry which is preliminary data.</text>
</comment>
<dbReference type="EMBL" id="DVGY01000031">
    <property type="protein sequence ID" value="HIR40442.1"/>
    <property type="molecule type" value="Genomic_DNA"/>
</dbReference>
<keyword evidence="6 10" id="KW-0547">Nucleotide-binding</keyword>
<name>A0A9D1DBQ0_9FIRM</name>
<proteinExistence type="inferred from homology"/>
<evidence type="ECO:0000256" key="1">
    <source>
        <dbReference type="ARBA" id="ARBA00000877"/>
    </source>
</evidence>
<evidence type="ECO:0000313" key="13">
    <source>
        <dbReference type="EMBL" id="HIR40442.1"/>
    </source>
</evidence>
<dbReference type="PANTHER" id="PTHR34185:SF1">
    <property type="entry name" value="DIADENYLATE CYCLASE"/>
    <property type="match status" value="1"/>
</dbReference>
<dbReference type="GO" id="GO:0106408">
    <property type="term" value="F:diadenylate cyclase activity"/>
    <property type="evidence" value="ECO:0007669"/>
    <property type="project" value="UniProtKB-EC"/>
</dbReference>
<dbReference type="Proteomes" id="UP000886749">
    <property type="component" value="Unassembled WGS sequence"/>
</dbReference>
<dbReference type="PROSITE" id="PS51794">
    <property type="entry name" value="DAC"/>
    <property type="match status" value="1"/>
</dbReference>
<keyword evidence="9 10" id="KW-0472">Membrane</keyword>
<dbReference type="InterPro" id="IPR003390">
    <property type="entry name" value="DNA_integrity_scan_DisA_N"/>
</dbReference>
<evidence type="ECO:0000313" key="14">
    <source>
        <dbReference type="Proteomes" id="UP000886749"/>
    </source>
</evidence>
<evidence type="ECO:0000256" key="11">
    <source>
        <dbReference type="SAM" id="MobiDB-lite"/>
    </source>
</evidence>
<feature type="transmembrane region" description="Helical" evidence="10">
    <location>
        <begin position="50"/>
        <end position="68"/>
    </location>
</feature>
<evidence type="ECO:0000259" key="12">
    <source>
        <dbReference type="PROSITE" id="PS51794"/>
    </source>
</evidence>
<feature type="domain" description="DAC" evidence="12">
    <location>
        <begin position="92"/>
        <end position="256"/>
    </location>
</feature>
<keyword evidence="3 10" id="KW-0808">Transferase</keyword>
<evidence type="ECO:0000256" key="9">
    <source>
        <dbReference type="ARBA" id="ARBA00023136"/>
    </source>
</evidence>
<dbReference type="GO" id="GO:0004016">
    <property type="term" value="F:adenylate cyclase activity"/>
    <property type="evidence" value="ECO:0007669"/>
    <property type="project" value="UniProtKB-UniRule"/>
</dbReference>
<dbReference type="SUPFAM" id="SSF143597">
    <property type="entry name" value="YojJ-like"/>
    <property type="match status" value="1"/>
</dbReference>
<evidence type="ECO:0000256" key="10">
    <source>
        <dbReference type="HAMAP-Rule" id="MF_01499"/>
    </source>
</evidence>
<evidence type="ECO:0000256" key="4">
    <source>
        <dbReference type="ARBA" id="ARBA00022692"/>
    </source>
</evidence>
<comment type="catalytic activity">
    <reaction evidence="1 10">
        <text>2 ATP = 3',3'-c-di-AMP + 2 diphosphate</text>
        <dbReference type="Rhea" id="RHEA:35655"/>
        <dbReference type="ChEBI" id="CHEBI:30616"/>
        <dbReference type="ChEBI" id="CHEBI:33019"/>
        <dbReference type="ChEBI" id="CHEBI:71500"/>
        <dbReference type="EC" id="2.7.7.85"/>
    </reaction>
</comment>
<dbReference type="InterPro" id="IPR045585">
    <property type="entry name" value="CdaA_N"/>
</dbReference>
<evidence type="ECO:0000256" key="7">
    <source>
        <dbReference type="ARBA" id="ARBA00022840"/>
    </source>
</evidence>
<dbReference type="NCBIfam" id="TIGR00159">
    <property type="entry name" value="diadenylate cyclase CdaA"/>
    <property type="match status" value="1"/>
</dbReference>
<evidence type="ECO:0000256" key="6">
    <source>
        <dbReference type="ARBA" id="ARBA00022741"/>
    </source>
</evidence>
<comment type="similarity">
    <text evidence="10">Belongs to the adenylate cyclase family. DacA/CdaA subfamily.</text>
</comment>
<protein>
    <recommendedName>
        <fullName evidence="10">Diadenylate cyclase</fullName>
        <shortName evidence="10">DAC</shortName>
        <ecNumber evidence="10">2.7.7.85</ecNumber>
    </recommendedName>
    <alternativeName>
        <fullName evidence="10">Cyclic-di-AMP synthase</fullName>
        <shortName evidence="10">c-di-AMP synthase</shortName>
    </alternativeName>
</protein>
<feature type="region of interest" description="Disordered" evidence="11">
    <location>
        <begin position="285"/>
        <end position="305"/>
    </location>
</feature>
<dbReference type="PIRSF" id="PIRSF004793">
    <property type="entry name" value="UCP004793"/>
    <property type="match status" value="1"/>
</dbReference>
<reference evidence="13" key="2">
    <citation type="journal article" date="2021" name="PeerJ">
        <title>Extensive microbial diversity within the chicken gut microbiome revealed by metagenomics and culture.</title>
        <authorList>
            <person name="Gilroy R."/>
            <person name="Ravi A."/>
            <person name="Getino M."/>
            <person name="Pursley I."/>
            <person name="Horton D.L."/>
            <person name="Alikhan N.F."/>
            <person name="Baker D."/>
            <person name="Gharbi K."/>
            <person name="Hall N."/>
            <person name="Watson M."/>
            <person name="Adriaenssens E.M."/>
            <person name="Foster-Nyarko E."/>
            <person name="Jarju S."/>
            <person name="Secka A."/>
            <person name="Antonio M."/>
            <person name="Oren A."/>
            <person name="Chaudhuri R.R."/>
            <person name="La Ragione R."/>
            <person name="Hildebrand F."/>
            <person name="Pallen M.J."/>
        </authorList>
    </citation>
    <scope>NUCLEOTIDE SEQUENCE</scope>
    <source>
        <strain evidence="13">CHK184-25365</strain>
    </source>
</reference>
<dbReference type="AlphaFoldDB" id="A0A9D1DBQ0"/>
<dbReference type="HAMAP" id="MF_01499">
    <property type="entry name" value="DacA"/>
    <property type="match status" value="1"/>
</dbReference>
<dbReference type="Pfam" id="PF02457">
    <property type="entry name" value="DAC"/>
    <property type="match status" value="1"/>
</dbReference>
<dbReference type="EC" id="2.7.7.85" evidence="10"/>
<dbReference type="GO" id="GO:0006171">
    <property type="term" value="P:cAMP biosynthetic process"/>
    <property type="evidence" value="ECO:0007669"/>
    <property type="project" value="InterPro"/>
</dbReference>
<dbReference type="InterPro" id="IPR034701">
    <property type="entry name" value="CdaA"/>
</dbReference>
<dbReference type="Pfam" id="PF19293">
    <property type="entry name" value="CdaA_N"/>
    <property type="match status" value="1"/>
</dbReference>